<protein>
    <submittedName>
        <fullName evidence="3">Uncharacterized protein LOC108832041</fullName>
    </submittedName>
</protein>
<feature type="domain" description="Replication protein A 70 kDa DNA-binding subunit B/D first OB fold" evidence="1">
    <location>
        <begin position="6"/>
        <end position="104"/>
    </location>
</feature>
<dbReference type="CDD" id="cd04481">
    <property type="entry name" value="RPA1_DBD_B_like"/>
    <property type="match status" value="1"/>
</dbReference>
<dbReference type="KEGG" id="rsz:108832041"/>
<keyword evidence="2" id="KW-1185">Reference proteome</keyword>
<dbReference type="OrthoDB" id="1041689at2759"/>
<evidence type="ECO:0000313" key="2">
    <source>
        <dbReference type="Proteomes" id="UP000504610"/>
    </source>
</evidence>
<sequence>MVNFIPLNALRTKISFPAIRVKIISKWSAKIGGDHHSIMLLGDENGVTIQGSLNYSISLRNEIELKDGDWVEILNFEVGLATDLYRLTKNKYRIKFTESTLFTKIEPLNGSNFLCCANFRAIKRGLYHPKYCVGDLIAHQQPDPANIYNTFFYSMEFSLISLGFTHIKCVAYGALAHNLNAFWRSTTEDVVVCVLRLWRIEWGTGGFKYVTNLQGGSEILFDTDIPDIQFFKAQIPFIEF</sequence>
<name>A0A9W3CJV2_RAPSA</name>
<evidence type="ECO:0000313" key="3">
    <source>
        <dbReference type="RefSeq" id="XP_056851840.1"/>
    </source>
</evidence>
<reference evidence="3" key="1">
    <citation type="submission" date="2025-08" db="UniProtKB">
        <authorList>
            <consortium name="RefSeq"/>
        </authorList>
    </citation>
    <scope>IDENTIFICATION</scope>
    <source>
        <tissue evidence="3">Leaf</tissue>
    </source>
</reference>
<dbReference type="AlphaFoldDB" id="A0A9W3CJV2"/>
<dbReference type="Proteomes" id="UP000504610">
    <property type="component" value="Unplaced"/>
</dbReference>
<proteinExistence type="predicted"/>
<dbReference type="SUPFAM" id="SSF50249">
    <property type="entry name" value="Nucleic acid-binding proteins"/>
    <property type="match status" value="1"/>
</dbReference>
<dbReference type="Pfam" id="PF02721">
    <property type="entry name" value="DUF223"/>
    <property type="match status" value="1"/>
</dbReference>
<dbReference type="RefSeq" id="XP_056851840.1">
    <property type="nucleotide sequence ID" value="XM_056995860.1"/>
</dbReference>
<accession>A0A9W3CJV2</accession>
<dbReference type="GeneID" id="108832041"/>
<dbReference type="InterPro" id="IPR003871">
    <property type="entry name" value="RFA1B/D_OB_1st"/>
</dbReference>
<organism evidence="2 3">
    <name type="scientific">Raphanus sativus</name>
    <name type="common">Radish</name>
    <name type="synonym">Raphanus raphanistrum var. sativus</name>
    <dbReference type="NCBI Taxonomy" id="3726"/>
    <lineage>
        <taxon>Eukaryota</taxon>
        <taxon>Viridiplantae</taxon>
        <taxon>Streptophyta</taxon>
        <taxon>Embryophyta</taxon>
        <taxon>Tracheophyta</taxon>
        <taxon>Spermatophyta</taxon>
        <taxon>Magnoliopsida</taxon>
        <taxon>eudicotyledons</taxon>
        <taxon>Gunneridae</taxon>
        <taxon>Pentapetalae</taxon>
        <taxon>rosids</taxon>
        <taxon>malvids</taxon>
        <taxon>Brassicales</taxon>
        <taxon>Brassicaceae</taxon>
        <taxon>Brassiceae</taxon>
        <taxon>Raphanus</taxon>
    </lineage>
</organism>
<gene>
    <name evidence="3" type="primary">LOC108832041</name>
</gene>
<evidence type="ECO:0000259" key="1">
    <source>
        <dbReference type="Pfam" id="PF02721"/>
    </source>
</evidence>
<dbReference type="Gene3D" id="2.40.50.140">
    <property type="entry name" value="Nucleic acid-binding proteins"/>
    <property type="match status" value="1"/>
</dbReference>
<dbReference type="InterPro" id="IPR012340">
    <property type="entry name" value="NA-bd_OB-fold"/>
</dbReference>